<organism evidence="10 11">
    <name type="scientific">Solanum commersonii</name>
    <name type="common">Commerson's wild potato</name>
    <name type="synonym">Commerson's nightshade</name>
    <dbReference type="NCBI Taxonomy" id="4109"/>
    <lineage>
        <taxon>Eukaryota</taxon>
        <taxon>Viridiplantae</taxon>
        <taxon>Streptophyta</taxon>
        <taxon>Embryophyta</taxon>
        <taxon>Tracheophyta</taxon>
        <taxon>Spermatophyta</taxon>
        <taxon>Magnoliopsida</taxon>
        <taxon>eudicotyledons</taxon>
        <taxon>Gunneridae</taxon>
        <taxon>Pentapetalae</taxon>
        <taxon>asterids</taxon>
        <taxon>lamiids</taxon>
        <taxon>Solanales</taxon>
        <taxon>Solanaceae</taxon>
        <taxon>Solanoideae</taxon>
        <taxon>Solaneae</taxon>
        <taxon>Solanum</taxon>
    </lineage>
</organism>
<evidence type="ECO:0000256" key="3">
    <source>
        <dbReference type="ARBA" id="ARBA00022448"/>
    </source>
</evidence>
<feature type="domain" description="Cationic amino acid transporter C-terminal" evidence="9">
    <location>
        <begin position="519"/>
        <end position="568"/>
    </location>
</feature>
<dbReference type="Pfam" id="PF13520">
    <property type="entry name" value="AA_permease_2"/>
    <property type="match status" value="1"/>
</dbReference>
<comment type="similarity">
    <text evidence="2">Belongs to the amino acid-polyamine-organocation (APC) superfamily. Cationic amino acid transporter (CAT) (TC 2.A.3.3) family.</text>
</comment>
<feature type="transmembrane region" description="Helical" evidence="8">
    <location>
        <begin position="429"/>
        <end position="452"/>
    </location>
</feature>
<feature type="transmembrane region" description="Helical" evidence="8">
    <location>
        <begin position="113"/>
        <end position="135"/>
    </location>
</feature>
<evidence type="ECO:0000256" key="2">
    <source>
        <dbReference type="ARBA" id="ARBA00008572"/>
    </source>
</evidence>
<dbReference type="PANTHER" id="PTHR43243:SF30">
    <property type="entry name" value="CATIONIC AMINO ACID TRANSPORTER 1-LIKE"/>
    <property type="match status" value="1"/>
</dbReference>
<dbReference type="InterPro" id="IPR002293">
    <property type="entry name" value="AA/rel_permease1"/>
</dbReference>
<feature type="transmembrane region" description="Helical" evidence="8">
    <location>
        <begin position="692"/>
        <end position="711"/>
    </location>
</feature>
<dbReference type="OrthoDB" id="3900342at2759"/>
<feature type="transmembrane region" description="Helical" evidence="8">
    <location>
        <begin position="488"/>
        <end position="510"/>
    </location>
</feature>
<dbReference type="GO" id="GO:0005313">
    <property type="term" value="F:L-glutamate transmembrane transporter activity"/>
    <property type="evidence" value="ECO:0007669"/>
    <property type="project" value="TreeGrafter"/>
</dbReference>
<dbReference type="AlphaFoldDB" id="A0A9J6ACP4"/>
<evidence type="ECO:0000256" key="4">
    <source>
        <dbReference type="ARBA" id="ARBA00022692"/>
    </source>
</evidence>
<feature type="transmembrane region" description="Helical" evidence="8">
    <location>
        <begin position="522"/>
        <end position="542"/>
    </location>
</feature>
<feature type="transmembrane region" description="Helical" evidence="8">
    <location>
        <begin position="306"/>
        <end position="332"/>
    </location>
</feature>
<protein>
    <recommendedName>
        <fullName evidence="9">Cationic amino acid transporter C-terminal domain-containing protein</fullName>
    </recommendedName>
</protein>
<evidence type="ECO:0000256" key="5">
    <source>
        <dbReference type="ARBA" id="ARBA00022970"/>
    </source>
</evidence>
<evidence type="ECO:0000256" key="1">
    <source>
        <dbReference type="ARBA" id="ARBA00004141"/>
    </source>
</evidence>
<dbReference type="Gene3D" id="1.20.1740.10">
    <property type="entry name" value="Amino acid/polyamine transporter I"/>
    <property type="match status" value="1"/>
</dbReference>
<keyword evidence="3" id="KW-0813">Transport</keyword>
<feature type="transmembrane region" description="Helical" evidence="8">
    <location>
        <begin position="156"/>
        <end position="177"/>
    </location>
</feature>
<sequence>MINSNNENVDQRHSTLTKRGCGCSKNDFLPEESFTSWGSYAQALRETKTRLKNRVLSRSSDQSELHEVRDCSQHQMKKSLNWFDLIWLGIGAVMGAGVFVLTGEATKSLAGPAVLLSYAISGISALLSVLCYTEFSVELPVAGGSFAYLRVELGDFVAFIAAGNILFEYIVVGASVARSWTSYFATLCNHKPDDFRINVSSLAEGYNHLDPVAVVVSLLICACACISMKGSSRFNSILTILHVAVMVFVLVVGLTQANLANFSPFAPYGARGVLKASAMLFFAYVGFDGITTLGEEIKNPGRDIPVGLIGSMVVVIITYCLLAATLCLMQPFNQVDVNAPFTIAFQAVGMNWAKYIVAFGALKGMTTVLLANVIAQARYSTHIARTHMAPPFLSVINEKTGTPVTATVVMTVANCIIAFFTSLDILANLVSIATLFVYSLVPLALLVRRYYVSGETPDKDRNKLIMFLVLITLSSIGSGVFWAISEHTWLGCIICAGVWFFTTLGLNLTLKEARKPKVWGTPLMPWLPSASIAINVFIMGSIDGASFVRFSVCTAILLIYYLLVGLHATYDGAKEIESKVYTHCKNSYGPPFLAAINEKRGTPVTVTVVMSRAILTYWQISFQLSCCSCSHWFPLALLVRRYYVSGETLDKDRNKPILFLMFSGQSVKTLGSLGLNLTLEQARKAKVWGIPLRPWIPSASIAINVFIMSLIDGASFVRFSVWTSILLMYYLLVGFHATYDAAKEIESKCTNTTDIEAIAARTNALETGVAYN</sequence>
<feature type="domain" description="Cationic amino acid transporter C-terminal" evidence="9">
    <location>
        <begin position="688"/>
        <end position="737"/>
    </location>
</feature>
<name>A0A9J6ACP4_SOLCO</name>
<dbReference type="PANTHER" id="PTHR43243">
    <property type="entry name" value="INNER MEMBRANE TRANSPORTER YGJI-RELATED"/>
    <property type="match status" value="1"/>
</dbReference>
<feature type="transmembrane region" description="Helical" evidence="8">
    <location>
        <begin position="717"/>
        <end position="739"/>
    </location>
</feature>
<accession>A0A9J6ACP4</accession>
<feature type="transmembrane region" description="Helical" evidence="8">
    <location>
        <begin position="240"/>
        <end position="260"/>
    </location>
</feature>
<evidence type="ECO:0000259" key="9">
    <source>
        <dbReference type="Pfam" id="PF13906"/>
    </source>
</evidence>
<gene>
    <name evidence="10" type="ORF">H5410_007301</name>
</gene>
<evidence type="ECO:0000313" key="11">
    <source>
        <dbReference type="Proteomes" id="UP000824120"/>
    </source>
</evidence>
<keyword evidence="7 8" id="KW-0472">Membrane</keyword>
<feature type="transmembrane region" description="Helical" evidence="8">
    <location>
        <begin position="548"/>
        <end position="570"/>
    </location>
</feature>
<keyword evidence="11" id="KW-1185">Reference proteome</keyword>
<proteinExistence type="inferred from homology"/>
<evidence type="ECO:0000313" key="10">
    <source>
        <dbReference type="EMBL" id="KAG5622083.1"/>
    </source>
</evidence>
<reference evidence="10 11" key="1">
    <citation type="submission" date="2020-09" db="EMBL/GenBank/DDBJ databases">
        <title>De no assembly of potato wild relative species, Solanum commersonii.</title>
        <authorList>
            <person name="Cho K."/>
        </authorList>
    </citation>
    <scope>NUCLEOTIDE SEQUENCE [LARGE SCALE GENOMIC DNA]</scope>
    <source>
        <strain evidence="10">LZ3.2</strain>
        <tissue evidence="10">Leaf</tissue>
    </source>
</reference>
<evidence type="ECO:0000256" key="6">
    <source>
        <dbReference type="ARBA" id="ARBA00022989"/>
    </source>
</evidence>
<evidence type="ECO:0000256" key="8">
    <source>
        <dbReference type="SAM" id="Phobius"/>
    </source>
</evidence>
<keyword evidence="4 8" id="KW-0812">Transmembrane</keyword>
<keyword evidence="5" id="KW-0029">Amino-acid transport</keyword>
<dbReference type="GO" id="GO:0005886">
    <property type="term" value="C:plasma membrane"/>
    <property type="evidence" value="ECO:0007669"/>
    <property type="project" value="TreeGrafter"/>
</dbReference>
<keyword evidence="6 8" id="KW-1133">Transmembrane helix</keyword>
<feature type="transmembrane region" description="Helical" evidence="8">
    <location>
        <begin position="82"/>
        <end position="101"/>
    </location>
</feature>
<dbReference type="EMBL" id="JACXVP010000002">
    <property type="protein sequence ID" value="KAG5622083.1"/>
    <property type="molecule type" value="Genomic_DNA"/>
</dbReference>
<feature type="transmembrane region" description="Helical" evidence="8">
    <location>
        <begin position="272"/>
        <end position="294"/>
    </location>
</feature>
<dbReference type="Proteomes" id="UP000824120">
    <property type="component" value="Chromosome 2"/>
</dbReference>
<dbReference type="Pfam" id="PF13906">
    <property type="entry name" value="AA_permease_C"/>
    <property type="match status" value="2"/>
</dbReference>
<dbReference type="FunFam" id="1.20.1740.10:FF:000035">
    <property type="entry name" value="Cationic amino acid transporter 5"/>
    <property type="match status" value="1"/>
</dbReference>
<dbReference type="GO" id="GO:0015189">
    <property type="term" value="F:L-lysine transmembrane transporter activity"/>
    <property type="evidence" value="ECO:0007669"/>
    <property type="project" value="TreeGrafter"/>
</dbReference>
<evidence type="ECO:0000256" key="7">
    <source>
        <dbReference type="ARBA" id="ARBA00023136"/>
    </source>
</evidence>
<comment type="caution">
    <text evidence="10">The sequence shown here is derived from an EMBL/GenBank/DDBJ whole genome shotgun (WGS) entry which is preliminary data.</text>
</comment>
<feature type="transmembrane region" description="Helical" evidence="8">
    <location>
        <begin position="352"/>
        <end position="375"/>
    </location>
</feature>
<feature type="transmembrane region" description="Helical" evidence="8">
    <location>
        <begin position="464"/>
        <end position="482"/>
    </location>
</feature>
<dbReference type="InterPro" id="IPR029485">
    <property type="entry name" value="CAT_C"/>
</dbReference>
<feature type="transmembrane region" description="Helical" evidence="8">
    <location>
        <begin position="211"/>
        <end position="228"/>
    </location>
</feature>
<comment type="subcellular location">
    <subcellularLocation>
        <location evidence="1">Membrane</location>
        <topology evidence="1">Multi-pass membrane protein</topology>
    </subcellularLocation>
</comment>
<feature type="transmembrane region" description="Helical" evidence="8">
    <location>
        <begin position="404"/>
        <end position="423"/>
    </location>
</feature>